<dbReference type="AlphaFoldDB" id="A0A922SK46"/>
<protein>
    <submittedName>
        <fullName evidence="1">Uncharacterized protein</fullName>
    </submittedName>
</protein>
<dbReference type="Proteomes" id="UP000814243">
    <property type="component" value="Unassembled WGS sequence"/>
</dbReference>
<name>A0A922SK46_SPOEX</name>
<organism evidence="1 2">
    <name type="scientific">Spodoptera exigua</name>
    <name type="common">Beet armyworm</name>
    <name type="synonym">Noctua fulgens</name>
    <dbReference type="NCBI Taxonomy" id="7107"/>
    <lineage>
        <taxon>Eukaryota</taxon>
        <taxon>Metazoa</taxon>
        <taxon>Ecdysozoa</taxon>
        <taxon>Arthropoda</taxon>
        <taxon>Hexapoda</taxon>
        <taxon>Insecta</taxon>
        <taxon>Pterygota</taxon>
        <taxon>Neoptera</taxon>
        <taxon>Endopterygota</taxon>
        <taxon>Lepidoptera</taxon>
        <taxon>Glossata</taxon>
        <taxon>Ditrysia</taxon>
        <taxon>Noctuoidea</taxon>
        <taxon>Noctuidae</taxon>
        <taxon>Amphipyrinae</taxon>
        <taxon>Spodoptera</taxon>
    </lineage>
</organism>
<dbReference type="EMBL" id="JACEFF010000295">
    <property type="protein sequence ID" value="KAH9640068.1"/>
    <property type="molecule type" value="Genomic_DNA"/>
</dbReference>
<evidence type="ECO:0000313" key="1">
    <source>
        <dbReference type="EMBL" id="KAH9640068.1"/>
    </source>
</evidence>
<comment type="caution">
    <text evidence="1">The sequence shown here is derived from an EMBL/GenBank/DDBJ whole genome shotgun (WGS) entry which is preliminary data.</text>
</comment>
<reference evidence="1" key="1">
    <citation type="journal article" date="2021" name="G3 (Bethesda)">
        <title>Genome and transcriptome analysis of the beet armyworm Spodoptera exigua reveals targets for pest control. .</title>
        <authorList>
            <person name="Simon S."/>
            <person name="Breeschoten T."/>
            <person name="Jansen H.J."/>
            <person name="Dirks R.P."/>
            <person name="Schranz M.E."/>
            <person name="Ros V.I.D."/>
        </authorList>
    </citation>
    <scope>NUCLEOTIDE SEQUENCE</scope>
    <source>
        <strain evidence="1">TB_SE_WUR_2020</strain>
    </source>
</reference>
<evidence type="ECO:0000313" key="2">
    <source>
        <dbReference type="Proteomes" id="UP000814243"/>
    </source>
</evidence>
<accession>A0A922SK46</accession>
<proteinExistence type="predicted"/>
<sequence length="139" mass="16468">MIRKPNIQGRFYLSQNEEDTIYLDNCRVPQHHIEGIRFLYKQFKRVVCIIPISHHPTDIMFINLLIFQKRNGVIINDPLGFGRNIQITLFLKAVHPLLSRPVLILCEEGSENDWYERFFTWTDLSDGELYNILVGRYLC</sequence>
<gene>
    <name evidence="1" type="ORF">HF086_015999</name>
</gene>